<evidence type="ECO:0000313" key="3">
    <source>
        <dbReference type="Proteomes" id="UP001633002"/>
    </source>
</evidence>
<gene>
    <name evidence="2" type="ORF">R1sor_006297</name>
</gene>
<reference evidence="2 3" key="1">
    <citation type="submission" date="2024-09" db="EMBL/GenBank/DDBJ databases">
        <title>Chromosome-scale assembly of Riccia sorocarpa.</title>
        <authorList>
            <person name="Paukszto L."/>
        </authorList>
    </citation>
    <scope>NUCLEOTIDE SEQUENCE [LARGE SCALE GENOMIC DNA]</scope>
    <source>
        <strain evidence="2">LP-2024</strain>
        <tissue evidence="2">Aerial parts of the thallus</tissue>
    </source>
</reference>
<name>A0ABD3HPA4_9MARC</name>
<dbReference type="AlphaFoldDB" id="A0ABD3HPA4"/>
<evidence type="ECO:0000313" key="2">
    <source>
        <dbReference type="EMBL" id="KAL3692646.1"/>
    </source>
</evidence>
<proteinExistence type="predicted"/>
<organism evidence="2 3">
    <name type="scientific">Riccia sorocarpa</name>
    <dbReference type="NCBI Taxonomy" id="122646"/>
    <lineage>
        <taxon>Eukaryota</taxon>
        <taxon>Viridiplantae</taxon>
        <taxon>Streptophyta</taxon>
        <taxon>Embryophyta</taxon>
        <taxon>Marchantiophyta</taxon>
        <taxon>Marchantiopsida</taxon>
        <taxon>Marchantiidae</taxon>
        <taxon>Marchantiales</taxon>
        <taxon>Ricciaceae</taxon>
        <taxon>Riccia</taxon>
    </lineage>
</organism>
<sequence>MERRTSREKLVRVLTVKRRQMEYVLTRTASRRASNSLREEKSDEGSSSSSSSSSVSSRSSRSSFKSSFMLQFLIGRAEFFPSCCKIRDAETGKVERVNKLDEDWSLRAVLKRKVTAIFILGDDL</sequence>
<accession>A0ABD3HPA4</accession>
<comment type="caution">
    <text evidence="2">The sequence shown here is derived from an EMBL/GenBank/DDBJ whole genome shotgun (WGS) entry which is preliminary data.</text>
</comment>
<feature type="compositionally biased region" description="Low complexity" evidence="1">
    <location>
        <begin position="46"/>
        <end position="64"/>
    </location>
</feature>
<dbReference type="EMBL" id="JBJQOH010000003">
    <property type="protein sequence ID" value="KAL3692646.1"/>
    <property type="molecule type" value="Genomic_DNA"/>
</dbReference>
<evidence type="ECO:0000256" key="1">
    <source>
        <dbReference type="SAM" id="MobiDB-lite"/>
    </source>
</evidence>
<keyword evidence="3" id="KW-1185">Reference proteome</keyword>
<dbReference type="Proteomes" id="UP001633002">
    <property type="component" value="Unassembled WGS sequence"/>
</dbReference>
<feature type="region of interest" description="Disordered" evidence="1">
    <location>
        <begin position="30"/>
        <end position="64"/>
    </location>
</feature>
<protein>
    <submittedName>
        <fullName evidence="2">Uncharacterized protein</fullName>
    </submittedName>
</protein>